<evidence type="ECO:0000259" key="9">
    <source>
        <dbReference type="PROSITE" id="PS51194"/>
    </source>
</evidence>
<gene>
    <name evidence="10" type="primary">recQ</name>
    <name evidence="10" type="ORF">YK48G_01770</name>
</gene>
<dbReference type="Pfam" id="PF00270">
    <property type="entry name" value="DEAD"/>
    <property type="match status" value="1"/>
</dbReference>
<evidence type="ECO:0000256" key="7">
    <source>
        <dbReference type="ARBA" id="ARBA00044550"/>
    </source>
</evidence>
<dbReference type="NCBIfam" id="TIGR00614">
    <property type="entry name" value="recQ_fam"/>
    <property type="match status" value="1"/>
</dbReference>
<keyword evidence="2" id="KW-0378">Hydrolase</keyword>
<keyword evidence="11" id="KW-1185">Reference proteome</keyword>
<dbReference type="PROSITE" id="PS51192">
    <property type="entry name" value="HELICASE_ATP_BIND_1"/>
    <property type="match status" value="1"/>
</dbReference>
<dbReference type="SUPFAM" id="SSF52540">
    <property type="entry name" value="P-loop containing nucleoside triphosphate hydrolases"/>
    <property type="match status" value="1"/>
</dbReference>
<dbReference type="InterPro" id="IPR011545">
    <property type="entry name" value="DEAD/DEAH_box_helicase_dom"/>
</dbReference>
<proteinExistence type="predicted"/>
<keyword evidence="3 10" id="KW-0347">Helicase</keyword>
<dbReference type="InterPro" id="IPR002464">
    <property type="entry name" value="DNA/RNA_helicase_DEAH_CS"/>
</dbReference>
<dbReference type="PROSITE" id="PS00690">
    <property type="entry name" value="DEAH_ATP_HELICASE"/>
    <property type="match status" value="1"/>
</dbReference>
<dbReference type="Gene3D" id="3.40.50.300">
    <property type="entry name" value="P-loop containing nucleotide triphosphate hydrolases"/>
    <property type="match status" value="2"/>
</dbReference>
<evidence type="ECO:0000256" key="6">
    <source>
        <dbReference type="ARBA" id="ARBA00044535"/>
    </source>
</evidence>
<dbReference type="InterPro" id="IPR032284">
    <property type="entry name" value="RecQ_Zn-bd"/>
</dbReference>
<evidence type="ECO:0000256" key="2">
    <source>
        <dbReference type="ARBA" id="ARBA00022801"/>
    </source>
</evidence>
<dbReference type="InterPro" id="IPR001650">
    <property type="entry name" value="Helicase_C-like"/>
</dbReference>
<evidence type="ECO:0000259" key="8">
    <source>
        <dbReference type="PROSITE" id="PS51192"/>
    </source>
</evidence>
<accession>A0ABQ3VWZ3</accession>
<dbReference type="PANTHER" id="PTHR13710:SF84">
    <property type="entry name" value="ATP-DEPENDENT DNA HELICASE RECS-RELATED"/>
    <property type="match status" value="1"/>
</dbReference>
<keyword evidence="1" id="KW-0547">Nucleotide-binding</keyword>
<evidence type="ECO:0000256" key="3">
    <source>
        <dbReference type="ARBA" id="ARBA00022806"/>
    </source>
</evidence>
<protein>
    <recommendedName>
        <fullName evidence="6">ATP-dependent DNA helicase RecQ</fullName>
    </recommendedName>
    <alternativeName>
        <fullName evidence="7">DNA 3'-5' helicase RecQ</fullName>
    </alternativeName>
</protein>
<dbReference type="GO" id="GO:0004386">
    <property type="term" value="F:helicase activity"/>
    <property type="evidence" value="ECO:0007669"/>
    <property type="project" value="UniProtKB-KW"/>
</dbReference>
<feature type="domain" description="Helicase ATP-binding" evidence="8">
    <location>
        <begin position="25"/>
        <end position="192"/>
    </location>
</feature>
<dbReference type="SMART" id="SM00487">
    <property type="entry name" value="DEXDc"/>
    <property type="match status" value="1"/>
</dbReference>
<dbReference type="InterPro" id="IPR014001">
    <property type="entry name" value="Helicase_ATP-bd"/>
</dbReference>
<dbReference type="Proteomes" id="UP000604765">
    <property type="component" value="Unassembled WGS sequence"/>
</dbReference>
<dbReference type="InterPro" id="IPR004589">
    <property type="entry name" value="DNA_helicase_ATP-dep_RecQ"/>
</dbReference>
<evidence type="ECO:0000256" key="5">
    <source>
        <dbReference type="ARBA" id="ARBA00023125"/>
    </source>
</evidence>
<evidence type="ECO:0000313" key="11">
    <source>
        <dbReference type="Proteomes" id="UP000604765"/>
    </source>
</evidence>
<dbReference type="PROSITE" id="PS51194">
    <property type="entry name" value="HELICASE_CTER"/>
    <property type="match status" value="1"/>
</dbReference>
<keyword evidence="4" id="KW-0067">ATP-binding</keyword>
<comment type="caution">
    <text evidence="10">The sequence shown here is derived from an EMBL/GenBank/DDBJ whole genome shotgun (WGS) entry which is preliminary data.</text>
</comment>
<dbReference type="EMBL" id="BNJR01000004">
    <property type="protein sequence ID" value="GHP12752.1"/>
    <property type="molecule type" value="Genomic_DNA"/>
</dbReference>
<dbReference type="PANTHER" id="PTHR13710">
    <property type="entry name" value="DNA HELICASE RECQ FAMILY MEMBER"/>
    <property type="match status" value="1"/>
</dbReference>
<dbReference type="SMART" id="SM00490">
    <property type="entry name" value="HELICc"/>
    <property type="match status" value="1"/>
</dbReference>
<dbReference type="CDD" id="cd17920">
    <property type="entry name" value="DEXHc_RecQ"/>
    <property type="match status" value="1"/>
</dbReference>
<sequence>MIDLEEQLHRYSDFKSFRPGQKAVLTQLLNHHDTLAVLPTGGGKTLLYQLYGAITKQRVIIVSPLISLMQDQVSRLQYLGSKRVIAITSAMAFEERVAILAHLNQYQFIYVSPEMLANATVLAAISRQETGLLVVDEAHCISEWGPDFRPDYLKLRTIRKQLGNPLILMMTATATKATRTDILVKMGFSPENVEQVIMPTNRANIFLSAKICLNQKEKNQVLVDLVSQLNGAGIIYFSSKSQAEQMAATLTQQTGKRVMAYHGGMANQRRFRIQQQFMNDAIEIVCATSAFGMGIDKANVRYVIHYHLPANIQSYVQEIGRCGRDGHQSLAILLYEPNDQYLQLNLMAATIPENQLLAHLYQHPNQLSQNDAFRVIKYYYDNGKSFEQATQIFNQAKLRRQRELNTMIRYIYTTGCRRKLLLQYFDETIHDLNPDLCCDFHTDFWGHWQSFNQQYLMQTQSVEKKPLNDWRAILDRLFLLKN</sequence>
<reference evidence="10 11" key="1">
    <citation type="journal article" date="2021" name="Int. J. Syst. Evol. Microbiol.">
        <title>Lentilactobacillus fungorum sp. nov., isolated from spent mushroom substrates.</title>
        <authorList>
            <person name="Tohno M."/>
            <person name="Tanizawa Y."/>
            <person name="Kojima Y."/>
            <person name="Sakamoto M."/>
            <person name="Ohkuma M."/>
            <person name="Kobayashi H."/>
        </authorList>
    </citation>
    <scope>NUCLEOTIDE SEQUENCE [LARGE SCALE GENOMIC DNA]</scope>
    <source>
        <strain evidence="10 11">YK48G</strain>
    </source>
</reference>
<evidence type="ECO:0000256" key="4">
    <source>
        <dbReference type="ARBA" id="ARBA00022840"/>
    </source>
</evidence>
<name>A0ABQ3VWZ3_9LACO</name>
<evidence type="ECO:0000256" key="1">
    <source>
        <dbReference type="ARBA" id="ARBA00022741"/>
    </source>
</evidence>
<dbReference type="Pfam" id="PF00271">
    <property type="entry name" value="Helicase_C"/>
    <property type="match status" value="1"/>
</dbReference>
<dbReference type="InterPro" id="IPR027417">
    <property type="entry name" value="P-loop_NTPase"/>
</dbReference>
<evidence type="ECO:0000313" key="10">
    <source>
        <dbReference type="EMBL" id="GHP12752.1"/>
    </source>
</evidence>
<dbReference type="Pfam" id="PF16124">
    <property type="entry name" value="RecQ_Zn_bind"/>
    <property type="match status" value="1"/>
</dbReference>
<feature type="domain" description="Helicase C-terminal" evidence="9">
    <location>
        <begin position="221"/>
        <end position="368"/>
    </location>
</feature>
<organism evidence="10 11">
    <name type="scientific">Lentilactobacillus fungorum</name>
    <dbReference type="NCBI Taxonomy" id="2201250"/>
    <lineage>
        <taxon>Bacteria</taxon>
        <taxon>Bacillati</taxon>
        <taxon>Bacillota</taxon>
        <taxon>Bacilli</taxon>
        <taxon>Lactobacillales</taxon>
        <taxon>Lactobacillaceae</taxon>
        <taxon>Lentilactobacillus</taxon>
    </lineage>
</organism>
<keyword evidence="5" id="KW-0238">DNA-binding</keyword>